<dbReference type="PANTHER" id="PTHR43867:SF2">
    <property type="entry name" value="CELLULOSE SYNTHASE CATALYTIC SUBUNIT A [UDP-FORMING]"/>
    <property type="match status" value="1"/>
</dbReference>
<reference evidence="9 10" key="1">
    <citation type="journal article" date="2014" name="Int. J. Syst. Evol. Microbiol.">
        <title>Nocardioides zeae sp. nov., isolated from the stem of Zea mays.</title>
        <authorList>
            <person name="Glaeser S.P."/>
            <person name="McInroy J.A."/>
            <person name="Busse H.J."/>
            <person name="Kampfer P."/>
        </authorList>
    </citation>
    <scope>NUCLEOTIDE SEQUENCE [LARGE SCALE GENOMIC DNA]</scope>
    <source>
        <strain evidence="9 10">JCM 30728</strain>
    </source>
</reference>
<feature type="transmembrane region" description="Helical" evidence="7">
    <location>
        <begin position="237"/>
        <end position="255"/>
    </location>
</feature>
<accession>A0A6P0HND8</accession>
<comment type="caution">
    <text evidence="9">The sequence shown here is derived from an EMBL/GenBank/DDBJ whole genome shotgun (WGS) entry which is preliminary data.</text>
</comment>
<protein>
    <submittedName>
        <fullName evidence="9">Glycosyltransferase family 2 protein</fullName>
    </submittedName>
</protein>
<dbReference type="SUPFAM" id="SSF53448">
    <property type="entry name" value="Nucleotide-diphospho-sugar transferases"/>
    <property type="match status" value="1"/>
</dbReference>
<evidence type="ECO:0000256" key="5">
    <source>
        <dbReference type="ARBA" id="ARBA00022989"/>
    </source>
</evidence>
<keyword evidence="3 9" id="KW-0808">Transferase</keyword>
<organism evidence="9 10">
    <name type="scientific">Nocardioides zeae</name>
    <dbReference type="NCBI Taxonomy" id="1457234"/>
    <lineage>
        <taxon>Bacteria</taxon>
        <taxon>Bacillati</taxon>
        <taxon>Actinomycetota</taxon>
        <taxon>Actinomycetes</taxon>
        <taxon>Propionibacteriales</taxon>
        <taxon>Nocardioidaceae</taxon>
        <taxon>Nocardioides</taxon>
    </lineage>
</organism>
<feature type="transmembrane region" description="Helical" evidence="7">
    <location>
        <begin position="600"/>
        <end position="618"/>
    </location>
</feature>
<dbReference type="InterPro" id="IPR050321">
    <property type="entry name" value="Glycosyltr_2/OpgH_subfam"/>
</dbReference>
<feature type="transmembrane region" description="Helical" evidence="7">
    <location>
        <begin position="209"/>
        <end position="230"/>
    </location>
</feature>
<evidence type="ECO:0000313" key="10">
    <source>
        <dbReference type="Proteomes" id="UP000468687"/>
    </source>
</evidence>
<dbReference type="EMBL" id="JAAGXA010000016">
    <property type="protein sequence ID" value="NEN80178.1"/>
    <property type="molecule type" value="Genomic_DNA"/>
</dbReference>
<keyword evidence="10" id="KW-1185">Reference proteome</keyword>
<evidence type="ECO:0000256" key="3">
    <source>
        <dbReference type="ARBA" id="ARBA00022679"/>
    </source>
</evidence>
<dbReference type="GO" id="GO:0016757">
    <property type="term" value="F:glycosyltransferase activity"/>
    <property type="evidence" value="ECO:0007669"/>
    <property type="project" value="UniProtKB-KW"/>
</dbReference>
<evidence type="ECO:0000256" key="2">
    <source>
        <dbReference type="ARBA" id="ARBA00022676"/>
    </source>
</evidence>
<sequence length="660" mass="72741">MSTPPEAPTPIELHQRQAEARLRQHLQVLTGHVEAEPHEARPSAAPLWLDHLPGIPWRRTGQDLVAVIDPVWIAPRSASARMHASQSVLEEVTPHLVPHLQPGERVEATHDGLLVFRLHHTGHGARPVRLQEMAYFTLEALGRLGGSVHNVELGVGWAPITPRIDEARAIRMATDGARHSVAQRDFQPVGRHADEREAVISRRTFTAQVLIATVGAFVLPLVLLFATYALGLDISGVLYWAVVGALALTATAIWAECFASLDPTPPPPLPDGEAGEAPPASAIIAAYLPNEADTILETLDAFLAQQYSGGLQVVLAYNSPEDLPVEADLARLAEQHPGLVVLKVPDSTSKAQNVNAALRVTTGDFIGIFDADHHPMPGAFERAWHWIADGADVVQGHCVIRDADTPLARLVVVEFEQLYAVAHPGRTLLHGFGIFGGSNGYWRRDTLLQLRLRGSYLTEDIEASMRLLLAGGRIVNDPGLVSRELAPPSPTAWWRQRLRWAQGWFQVSLRHLWPLLLTSGLDARRKLGVLFLLAWRELYPWIVQLVWPLMLFLAWRDQGVDLSSPIFFFLSLYIVSSGAVQTLVAWRVAVPEVRKHTRWFAAYAVANVVFYTGAKNLVNRVAHLKQLRGEREWVVTARTAATDGTVASAHPRDTSRKAVA</sequence>
<dbReference type="InterPro" id="IPR029044">
    <property type="entry name" value="Nucleotide-diphossugar_trans"/>
</dbReference>
<keyword evidence="4 7" id="KW-0812">Transmembrane</keyword>
<keyword evidence="6 7" id="KW-0472">Membrane</keyword>
<evidence type="ECO:0000259" key="8">
    <source>
        <dbReference type="Pfam" id="PF13632"/>
    </source>
</evidence>
<feature type="transmembrane region" description="Helical" evidence="7">
    <location>
        <begin position="567"/>
        <end position="588"/>
    </location>
</feature>
<dbReference type="Gene3D" id="3.90.550.10">
    <property type="entry name" value="Spore Coat Polysaccharide Biosynthesis Protein SpsA, Chain A"/>
    <property type="match status" value="1"/>
</dbReference>
<keyword evidence="5 7" id="KW-1133">Transmembrane helix</keyword>
<gene>
    <name evidence="9" type="ORF">G3T38_18105</name>
</gene>
<comment type="subcellular location">
    <subcellularLocation>
        <location evidence="1">Membrane</location>
        <topology evidence="1">Multi-pass membrane protein</topology>
    </subcellularLocation>
</comment>
<dbReference type="PANTHER" id="PTHR43867">
    <property type="entry name" value="CELLULOSE SYNTHASE CATALYTIC SUBUNIT A [UDP-FORMING]"/>
    <property type="match status" value="1"/>
</dbReference>
<feature type="domain" description="Glycosyltransferase 2-like" evidence="8">
    <location>
        <begin position="366"/>
        <end position="551"/>
    </location>
</feature>
<name>A0A6P0HND8_9ACTN</name>
<evidence type="ECO:0000256" key="6">
    <source>
        <dbReference type="ARBA" id="ARBA00023136"/>
    </source>
</evidence>
<evidence type="ECO:0000256" key="7">
    <source>
        <dbReference type="SAM" id="Phobius"/>
    </source>
</evidence>
<evidence type="ECO:0000256" key="4">
    <source>
        <dbReference type="ARBA" id="ARBA00022692"/>
    </source>
</evidence>
<evidence type="ECO:0000313" key="9">
    <source>
        <dbReference type="EMBL" id="NEN80178.1"/>
    </source>
</evidence>
<dbReference type="AlphaFoldDB" id="A0A6P0HND8"/>
<dbReference type="CDD" id="cd06423">
    <property type="entry name" value="CESA_like"/>
    <property type="match status" value="1"/>
</dbReference>
<proteinExistence type="predicted"/>
<dbReference type="InterPro" id="IPR001173">
    <property type="entry name" value="Glyco_trans_2-like"/>
</dbReference>
<dbReference type="Pfam" id="PF13632">
    <property type="entry name" value="Glyco_trans_2_3"/>
    <property type="match status" value="1"/>
</dbReference>
<evidence type="ECO:0000256" key="1">
    <source>
        <dbReference type="ARBA" id="ARBA00004141"/>
    </source>
</evidence>
<dbReference type="Proteomes" id="UP000468687">
    <property type="component" value="Unassembled WGS sequence"/>
</dbReference>
<dbReference type="GO" id="GO:0016020">
    <property type="term" value="C:membrane"/>
    <property type="evidence" value="ECO:0007669"/>
    <property type="project" value="UniProtKB-SubCell"/>
</dbReference>
<keyword evidence="2" id="KW-0328">Glycosyltransferase</keyword>
<feature type="transmembrane region" description="Helical" evidence="7">
    <location>
        <begin position="538"/>
        <end position="555"/>
    </location>
</feature>
<dbReference type="RefSeq" id="WP_163773898.1">
    <property type="nucleotide sequence ID" value="NZ_JAAGXA010000016.1"/>
</dbReference>